<comment type="catalytic activity">
    <reaction evidence="2">
        <text>oxidized coenzyme F420-(gamma-L-Glu)(n) + a quinol + H(+) = reduced coenzyme F420-(gamma-L-Glu)(n) + a quinone</text>
        <dbReference type="Rhea" id="RHEA:39663"/>
        <dbReference type="Rhea" id="RHEA-COMP:12939"/>
        <dbReference type="Rhea" id="RHEA-COMP:14378"/>
        <dbReference type="ChEBI" id="CHEBI:15378"/>
        <dbReference type="ChEBI" id="CHEBI:24646"/>
        <dbReference type="ChEBI" id="CHEBI:132124"/>
        <dbReference type="ChEBI" id="CHEBI:133980"/>
        <dbReference type="ChEBI" id="CHEBI:139511"/>
    </reaction>
</comment>
<dbReference type="InterPro" id="IPR012349">
    <property type="entry name" value="Split_barrel_FMN-bd"/>
</dbReference>
<dbReference type="NCBIfam" id="TIGR00026">
    <property type="entry name" value="hi_GC_TIGR00026"/>
    <property type="match status" value="1"/>
</dbReference>
<dbReference type="OrthoDB" id="8225825at2"/>
<dbReference type="Gene3D" id="2.30.110.10">
    <property type="entry name" value="Electron Transport, Fmn-binding Protein, Chain A"/>
    <property type="match status" value="1"/>
</dbReference>
<dbReference type="PANTHER" id="PTHR39428:SF1">
    <property type="entry name" value="F420H(2)-DEPENDENT QUINONE REDUCTASE RV1261C"/>
    <property type="match status" value="1"/>
</dbReference>
<comment type="similarity">
    <text evidence="1">Belongs to the F420H(2)-dependent quinone reductase family.</text>
</comment>
<name>A0A4Z1C6B8_9ACTN</name>
<dbReference type="AlphaFoldDB" id="A0A4Z1C6B8"/>
<proteinExistence type="inferred from homology"/>
<dbReference type="Proteomes" id="UP000297496">
    <property type="component" value="Unassembled WGS sequence"/>
</dbReference>
<evidence type="ECO:0000313" key="4">
    <source>
        <dbReference type="Proteomes" id="UP000297496"/>
    </source>
</evidence>
<evidence type="ECO:0000256" key="2">
    <source>
        <dbReference type="ARBA" id="ARBA00049106"/>
    </source>
</evidence>
<dbReference type="InterPro" id="IPR004378">
    <property type="entry name" value="F420H2_quin_Rdtase"/>
</dbReference>
<comment type="caution">
    <text evidence="3">The sequence shown here is derived from an EMBL/GenBank/DDBJ whole genome shotgun (WGS) entry which is preliminary data.</text>
</comment>
<reference evidence="3 4" key="1">
    <citation type="submission" date="2019-04" db="EMBL/GenBank/DDBJ databases">
        <title>Three New Species of Nocardioides, Nocardioides euryhalodurans sp. nov., Nocardioides seonyuensis sp. nov. and Nocardioides eburneoflavus sp. nov. Isolated from Soil.</title>
        <authorList>
            <person name="Roh S.G."/>
            <person name="Lee C."/>
            <person name="Kim M.-K."/>
            <person name="Kim S.B."/>
        </authorList>
    </citation>
    <scope>NUCLEOTIDE SEQUENCE [LARGE SCALE GENOMIC DNA]</scope>
    <source>
        <strain evidence="3 4">MMS17-SY213</strain>
    </source>
</reference>
<dbReference type="PANTHER" id="PTHR39428">
    <property type="entry name" value="F420H(2)-DEPENDENT QUINONE REDUCTASE RV1261C"/>
    <property type="match status" value="1"/>
</dbReference>
<evidence type="ECO:0000313" key="3">
    <source>
        <dbReference type="EMBL" id="TGN64852.1"/>
    </source>
</evidence>
<dbReference type="GO" id="GO:0070967">
    <property type="term" value="F:coenzyme F420 binding"/>
    <property type="evidence" value="ECO:0007669"/>
    <property type="project" value="TreeGrafter"/>
</dbReference>
<dbReference type="EMBL" id="SRRO01000001">
    <property type="protein sequence ID" value="TGN64852.1"/>
    <property type="molecule type" value="Genomic_DNA"/>
</dbReference>
<dbReference type="GO" id="GO:0005886">
    <property type="term" value="C:plasma membrane"/>
    <property type="evidence" value="ECO:0007669"/>
    <property type="project" value="TreeGrafter"/>
</dbReference>
<dbReference type="GO" id="GO:0016491">
    <property type="term" value="F:oxidoreductase activity"/>
    <property type="evidence" value="ECO:0007669"/>
    <property type="project" value="InterPro"/>
</dbReference>
<evidence type="ECO:0000256" key="1">
    <source>
        <dbReference type="ARBA" id="ARBA00008710"/>
    </source>
</evidence>
<keyword evidence="4" id="KW-1185">Reference proteome</keyword>
<sequence>MAARSSLADDLGYAHSSANPLHRLVRWGAGTRAGGWVFSRTLRHLDDAVGRLTGGRHSAPALIAGLAVLDVTTTGRKSGRRRTSHLIATPYADGLALLGTNFGQAATPAWVHNLEADPRATVTYRGRSRDVVARAASDTEAVEVFERASRFYPGYARYRTRVGGTRRIRVFVLERT</sequence>
<dbReference type="RefSeq" id="WP_135839359.1">
    <property type="nucleotide sequence ID" value="NZ_SRRO01000001.1"/>
</dbReference>
<protein>
    <submittedName>
        <fullName evidence="3">Nitroreductase family deazaflavin-dependent oxidoreductase</fullName>
    </submittedName>
</protein>
<dbReference type="Pfam" id="PF04075">
    <property type="entry name" value="F420H2_quin_red"/>
    <property type="match status" value="1"/>
</dbReference>
<accession>A0A4Z1C6B8</accession>
<organism evidence="3 4">
    <name type="scientific">Nocardioides eburneiflavus</name>
    <dbReference type="NCBI Taxonomy" id="2518372"/>
    <lineage>
        <taxon>Bacteria</taxon>
        <taxon>Bacillati</taxon>
        <taxon>Actinomycetota</taxon>
        <taxon>Actinomycetes</taxon>
        <taxon>Propionibacteriales</taxon>
        <taxon>Nocardioidaceae</taxon>
        <taxon>Nocardioides</taxon>
    </lineage>
</organism>
<gene>
    <name evidence="3" type="ORF">EXE59_13440</name>
</gene>